<dbReference type="InterPro" id="IPR036890">
    <property type="entry name" value="HATPase_C_sf"/>
</dbReference>
<evidence type="ECO:0000256" key="4">
    <source>
        <dbReference type="ARBA" id="ARBA00022679"/>
    </source>
</evidence>
<dbReference type="Gene3D" id="3.30.565.10">
    <property type="entry name" value="Histidine kinase-like ATPase, C-terminal domain"/>
    <property type="match status" value="1"/>
</dbReference>
<dbReference type="RefSeq" id="WP_090973120.1">
    <property type="nucleotide sequence ID" value="NZ_FOLL01000006.1"/>
</dbReference>
<evidence type="ECO:0000256" key="2">
    <source>
        <dbReference type="ARBA" id="ARBA00012438"/>
    </source>
</evidence>
<dbReference type="PANTHER" id="PTHR45453">
    <property type="entry name" value="PHOSPHATE REGULON SENSOR PROTEIN PHOR"/>
    <property type="match status" value="1"/>
</dbReference>
<dbReference type="SUPFAM" id="SSF55785">
    <property type="entry name" value="PYP-like sensor domain (PAS domain)"/>
    <property type="match status" value="1"/>
</dbReference>
<keyword evidence="9" id="KW-1185">Reference proteome</keyword>
<evidence type="ECO:0000259" key="7">
    <source>
        <dbReference type="PROSITE" id="PS50109"/>
    </source>
</evidence>
<dbReference type="Pfam" id="PF08448">
    <property type="entry name" value="PAS_4"/>
    <property type="match status" value="1"/>
</dbReference>
<dbReference type="InterPro" id="IPR035965">
    <property type="entry name" value="PAS-like_dom_sf"/>
</dbReference>
<organism evidence="8 9">
    <name type="scientific">Parapedobacter composti</name>
    <dbReference type="NCBI Taxonomy" id="623281"/>
    <lineage>
        <taxon>Bacteria</taxon>
        <taxon>Pseudomonadati</taxon>
        <taxon>Bacteroidota</taxon>
        <taxon>Sphingobacteriia</taxon>
        <taxon>Sphingobacteriales</taxon>
        <taxon>Sphingobacteriaceae</taxon>
        <taxon>Parapedobacter</taxon>
    </lineage>
</organism>
<protein>
    <recommendedName>
        <fullName evidence="2">histidine kinase</fullName>
        <ecNumber evidence="2">2.7.13.3</ecNumber>
    </recommendedName>
</protein>
<evidence type="ECO:0000256" key="3">
    <source>
        <dbReference type="ARBA" id="ARBA00022553"/>
    </source>
</evidence>
<accession>A0A1I1H7I2</accession>
<evidence type="ECO:0000256" key="5">
    <source>
        <dbReference type="ARBA" id="ARBA00022777"/>
    </source>
</evidence>
<comment type="catalytic activity">
    <reaction evidence="1">
        <text>ATP + protein L-histidine = ADP + protein N-phospho-L-histidine.</text>
        <dbReference type="EC" id="2.7.13.3"/>
    </reaction>
</comment>
<keyword evidence="4" id="KW-0808">Transferase</keyword>
<dbReference type="Pfam" id="PF02518">
    <property type="entry name" value="HATPase_c"/>
    <property type="match status" value="1"/>
</dbReference>
<dbReference type="AlphaFoldDB" id="A0A1I1H7I2"/>
<evidence type="ECO:0000313" key="9">
    <source>
        <dbReference type="Proteomes" id="UP000199577"/>
    </source>
</evidence>
<dbReference type="SUPFAM" id="SSF55874">
    <property type="entry name" value="ATPase domain of HSP90 chaperone/DNA topoisomerase II/histidine kinase"/>
    <property type="match status" value="1"/>
</dbReference>
<dbReference type="OrthoDB" id="9813151at2"/>
<dbReference type="InterPro" id="IPR003594">
    <property type="entry name" value="HATPase_dom"/>
</dbReference>
<dbReference type="InterPro" id="IPR050351">
    <property type="entry name" value="BphY/WalK/GraS-like"/>
</dbReference>
<sequence>MTDIYLGLIESSPLPMCFLTGRELRIEMANPSMLAAWGRDESVIGKPLEEAIPEIIEQPFPVMLREVLDTGIPMRGNAAKAYHYIKGKLTTFYYDFSFRAVTASEGIQGVAVIAYDVTDQVREKKARDRFISVVSHQFNTPLTSVMAYGQVIEKELREGNYAKCQELVAKMNANTRKLSKLVEELLDVASFEPPRPVSQHSFTCADVVDEVLTEMNLGQAVQVAVPEQIRACASVSTTKKILKYLIENAVRFSPVEQSVSLSATTLNEQVVKFMVSDRGVGISKDEQTRIFAKYYKSTRNALPWQNGLGVGLFKASKLVQAEGGQLWVESNGLNQGAAFCFTLRNGIT</sequence>
<dbReference type="GO" id="GO:0000155">
    <property type="term" value="F:phosphorelay sensor kinase activity"/>
    <property type="evidence" value="ECO:0007669"/>
    <property type="project" value="InterPro"/>
</dbReference>
<dbReference type="GO" id="GO:0016036">
    <property type="term" value="P:cellular response to phosphate starvation"/>
    <property type="evidence" value="ECO:0007669"/>
    <property type="project" value="TreeGrafter"/>
</dbReference>
<keyword evidence="3" id="KW-0597">Phosphoprotein</keyword>
<keyword evidence="5" id="KW-0418">Kinase</keyword>
<dbReference type="EC" id="2.7.13.3" evidence="2"/>
<dbReference type="GO" id="GO:0005886">
    <property type="term" value="C:plasma membrane"/>
    <property type="evidence" value="ECO:0007669"/>
    <property type="project" value="TreeGrafter"/>
</dbReference>
<evidence type="ECO:0000256" key="6">
    <source>
        <dbReference type="ARBA" id="ARBA00023012"/>
    </source>
</evidence>
<dbReference type="SUPFAM" id="SSF47384">
    <property type="entry name" value="Homodimeric domain of signal transducing histidine kinase"/>
    <property type="match status" value="1"/>
</dbReference>
<evidence type="ECO:0000256" key="1">
    <source>
        <dbReference type="ARBA" id="ARBA00000085"/>
    </source>
</evidence>
<reference evidence="8 9" key="1">
    <citation type="submission" date="2016-10" db="EMBL/GenBank/DDBJ databases">
        <authorList>
            <person name="de Groot N.N."/>
        </authorList>
    </citation>
    <scope>NUCLEOTIDE SEQUENCE [LARGE SCALE GENOMIC DNA]</scope>
    <source>
        <strain evidence="8 9">DSM 22900</strain>
    </source>
</reference>
<keyword evidence="6" id="KW-0902">Two-component regulatory system</keyword>
<dbReference type="InterPro" id="IPR004358">
    <property type="entry name" value="Sig_transdc_His_kin-like_C"/>
</dbReference>
<dbReference type="PANTHER" id="PTHR45453:SF1">
    <property type="entry name" value="PHOSPHATE REGULON SENSOR PROTEIN PHOR"/>
    <property type="match status" value="1"/>
</dbReference>
<gene>
    <name evidence="8" type="ORF">SAMN05421747_10641</name>
</gene>
<dbReference type="PROSITE" id="PS50109">
    <property type="entry name" value="HIS_KIN"/>
    <property type="match status" value="1"/>
</dbReference>
<dbReference type="InterPro" id="IPR036097">
    <property type="entry name" value="HisK_dim/P_sf"/>
</dbReference>
<dbReference type="InterPro" id="IPR005467">
    <property type="entry name" value="His_kinase_dom"/>
</dbReference>
<dbReference type="GO" id="GO:0004721">
    <property type="term" value="F:phosphoprotein phosphatase activity"/>
    <property type="evidence" value="ECO:0007669"/>
    <property type="project" value="TreeGrafter"/>
</dbReference>
<dbReference type="EMBL" id="FOLL01000006">
    <property type="protein sequence ID" value="SFC19781.1"/>
    <property type="molecule type" value="Genomic_DNA"/>
</dbReference>
<name>A0A1I1H7I2_9SPHI</name>
<dbReference type="SMART" id="SM00387">
    <property type="entry name" value="HATPase_c"/>
    <property type="match status" value="1"/>
</dbReference>
<proteinExistence type="predicted"/>
<dbReference type="CDD" id="cd00082">
    <property type="entry name" value="HisKA"/>
    <property type="match status" value="1"/>
</dbReference>
<dbReference type="Proteomes" id="UP000199577">
    <property type="component" value="Unassembled WGS sequence"/>
</dbReference>
<evidence type="ECO:0000313" key="8">
    <source>
        <dbReference type="EMBL" id="SFC19781.1"/>
    </source>
</evidence>
<dbReference type="Pfam" id="PF00512">
    <property type="entry name" value="HisKA"/>
    <property type="match status" value="1"/>
</dbReference>
<dbReference type="InterPro" id="IPR003661">
    <property type="entry name" value="HisK_dim/P_dom"/>
</dbReference>
<dbReference type="InterPro" id="IPR013656">
    <property type="entry name" value="PAS_4"/>
</dbReference>
<feature type="domain" description="Histidine kinase" evidence="7">
    <location>
        <begin position="133"/>
        <end position="347"/>
    </location>
</feature>
<dbReference type="Gene3D" id="3.30.450.20">
    <property type="entry name" value="PAS domain"/>
    <property type="match status" value="1"/>
</dbReference>
<dbReference type="STRING" id="623281.SAMN05421747_10641"/>
<dbReference type="PRINTS" id="PR00344">
    <property type="entry name" value="BCTRLSENSOR"/>
</dbReference>
<dbReference type="Gene3D" id="1.10.287.130">
    <property type="match status" value="1"/>
</dbReference>
<dbReference type="SMART" id="SM00388">
    <property type="entry name" value="HisKA"/>
    <property type="match status" value="1"/>
</dbReference>